<dbReference type="NCBIfam" id="TIGR04056">
    <property type="entry name" value="OMP_RagA_SusC"/>
    <property type="match status" value="1"/>
</dbReference>
<dbReference type="FunFam" id="2.170.130.10:FF:000003">
    <property type="entry name" value="SusC/RagA family TonB-linked outer membrane protein"/>
    <property type="match status" value="1"/>
</dbReference>
<dbReference type="GO" id="GO:0009279">
    <property type="term" value="C:cell outer membrane"/>
    <property type="evidence" value="ECO:0007669"/>
    <property type="project" value="UniProtKB-SubCell"/>
</dbReference>
<evidence type="ECO:0000313" key="6">
    <source>
        <dbReference type="Proteomes" id="UP000634668"/>
    </source>
</evidence>
<proteinExistence type="inferred from homology"/>
<gene>
    <name evidence="5" type="ORF">GCM10007383_34870</name>
</gene>
<dbReference type="InterPro" id="IPR000531">
    <property type="entry name" value="Beta-barrel_TonB"/>
</dbReference>
<dbReference type="Pfam" id="PF13715">
    <property type="entry name" value="CarbopepD_reg_2"/>
    <property type="match status" value="1"/>
</dbReference>
<dbReference type="InterPro" id="IPR037066">
    <property type="entry name" value="Plug_dom_sf"/>
</dbReference>
<sequence length="1049" mass="117072">MNKNKMRRLIHSDWWHSKNLRMKLTILLVVVSLFKVEANTYSRNSRLSLDLENMYQQYQVSGTISDANGTPLPGANIVEKGTTNGVTADFDGNFSISVASENAILVISYIGFATKEVAINGQTSLSVNLAEDAAGLDEVVVVGFGTQKKINLTGSVATVDGETLTKRPVTNAASMLQGQVAGLRIVQNTGEPGNEGLSIRIRGQGTFSNAGSNPLVLIDGVDGSLSDLDPNDIDNISVLKDAASASIYGSRAANGVILVTTKSGRAGEFTVEYNLNTAIHTPTKLFDVISNSAEYMELWNEARTNTGITTGHYPQSEIDLYRNATDRILYPNTDWLDIMFNPAFVQSHNIGISGGSKETHYKLSLGYVDQPGVMKGFNYKKFNARLNLGSQINDFIKVGANIALKKGDLSRPRQGSNDLFLSTMSQAPTYLPRLPDGRYSYKAYDFESNNKNPLAIVENEVLRTITDYSVNVQGWADINLTKSINWYSKAAIVGDFEKWKDWRPAVPLYNYRTGEFATDLDVGGLGLQVNNGQNIFTNVFTYVKFEDEIVDGHNLTAQVGYSEESNKEEYLRGYRRDFAGNNLRELDAGSPAVQNSNGSTYEWALKSFFGRLGYNFKDRYLLEFNMRYDGTSRLHKDSRWGAFPSVSAAWRLSEESFMKSERMDWLNSLKIRGSYGELGNQNIGNYPYQDILGLTGNYSFDNANLSSGAAQTALSNQNITWETTTITDIGLDMTVFNGLSLTFDWYRKTTSDILRGSQVTGLVGLGAPTINNGTMQNTGVELNLQYRNNVKSGVFEGLNYNAGVTIDRFKNKLTEFGEREIGGNIIKEEGRPWDTFYMLEWTGIFQTQAEVDAAPKQFNDNTGPGDLIYKDQNGDNVIDDKDRTYIDGQYPDFEYAMNFNANWKNFDISLFFQGVEGRNIYVSDWGTIPFVQGSPPTTDWRGRWTEDNPSTTMPKIYWGFNAPDKVRRTSSYYLQDASYLRLKNISIGYNLPSSLIDRVQLKKLRIYLSGDNLLTFTNYPGLDPERGGSGRFVNYPQNKIYSLGLNVQF</sequence>
<dbReference type="Proteomes" id="UP000634668">
    <property type="component" value="Unassembled WGS sequence"/>
</dbReference>
<dbReference type="Gene3D" id="2.60.40.1120">
    <property type="entry name" value="Carboxypeptidase-like, regulatory domain"/>
    <property type="match status" value="1"/>
</dbReference>
<dbReference type="SUPFAM" id="SSF49464">
    <property type="entry name" value="Carboxypeptidase regulatory domain-like"/>
    <property type="match status" value="1"/>
</dbReference>
<dbReference type="FunFam" id="2.60.40.1120:FF:000003">
    <property type="entry name" value="Outer membrane protein Omp121"/>
    <property type="match status" value="1"/>
</dbReference>
<keyword evidence="1" id="KW-1134">Transmembrane beta strand</keyword>
<comment type="caution">
    <text evidence="5">The sequence shown here is derived from an EMBL/GenBank/DDBJ whole genome shotgun (WGS) entry which is preliminary data.</text>
</comment>
<dbReference type="NCBIfam" id="TIGR04057">
    <property type="entry name" value="SusC_RagA_signa"/>
    <property type="match status" value="1"/>
</dbReference>
<keyword evidence="6" id="KW-1185">Reference proteome</keyword>
<evidence type="ECO:0000256" key="1">
    <source>
        <dbReference type="PROSITE-ProRule" id="PRU01360"/>
    </source>
</evidence>
<dbReference type="InterPro" id="IPR023997">
    <property type="entry name" value="TonB-dep_OMP_SusC/RagA_CS"/>
</dbReference>
<name>A0A918J7T1_9FLAO</name>
<comment type="similarity">
    <text evidence="1 2">Belongs to the TonB-dependent receptor family.</text>
</comment>
<dbReference type="SUPFAM" id="SSF56935">
    <property type="entry name" value="Porins"/>
    <property type="match status" value="1"/>
</dbReference>
<reference evidence="5" key="1">
    <citation type="journal article" date="2014" name="Int. J. Syst. Evol. Microbiol.">
        <title>Complete genome sequence of Corynebacterium casei LMG S-19264T (=DSM 44701T), isolated from a smear-ripened cheese.</title>
        <authorList>
            <consortium name="US DOE Joint Genome Institute (JGI-PGF)"/>
            <person name="Walter F."/>
            <person name="Albersmeier A."/>
            <person name="Kalinowski J."/>
            <person name="Ruckert C."/>
        </authorList>
    </citation>
    <scope>NUCLEOTIDE SEQUENCE</scope>
    <source>
        <strain evidence="5">KCTC 12113</strain>
    </source>
</reference>
<dbReference type="Pfam" id="PF07715">
    <property type="entry name" value="Plug"/>
    <property type="match status" value="1"/>
</dbReference>
<dbReference type="Gene3D" id="2.170.130.10">
    <property type="entry name" value="TonB-dependent receptor, plug domain"/>
    <property type="match status" value="1"/>
</dbReference>
<dbReference type="RefSeq" id="WP_084418918.1">
    <property type="nucleotide sequence ID" value="NZ_BMWP01000033.1"/>
</dbReference>
<keyword evidence="1" id="KW-0812">Transmembrane</keyword>
<evidence type="ECO:0000313" key="5">
    <source>
        <dbReference type="EMBL" id="GGW47850.1"/>
    </source>
</evidence>
<comment type="subcellular location">
    <subcellularLocation>
        <location evidence="1">Cell outer membrane</location>
        <topology evidence="1">Multi-pass membrane protein</topology>
    </subcellularLocation>
</comment>
<reference evidence="5" key="2">
    <citation type="submission" date="2020-09" db="EMBL/GenBank/DDBJ databases">
        <authorList>
            <person name="Sun Q."/>
            <person name="Kim S."/>
        </authorList>
    </citation>
    <scope>NUCLEOTIDE SEQUENCE</scope>
    <source>
        <strain evidence="5">KCTC 12113</strain>
    </source>
</reference>
<evidence type="ECO:0000259" key="3">
    <source>
        <dbReference type="Pfam" id="PF00593"/>
    </source>
</evidence>
<keyword evidence="1" id="KW-0813">Transport</keyword>
<dbReference type="AlphaFoldDB" id="A0A918J7T1"/>
<dbReference type="InterPro" id="IPR008969">
    <property type="entry name" value="CarboxyPept-like_regulatory"/>
</dbReference>
<feature type="domain" description="TonB-dependent receptor-like beta-barrel" evidence="3">
    <location>
        <begin position="477"/>
        <end position="1013"/>
    </location>
</feature>
<organism evidence="5 6">
    <name type="scientific">Arenibacter certesii</name>
    <dbReference type="NCBI Taxonomy" id="228955"/>
    <lineage>
        <taxon>Bacteria</taxon>
        <taxon>Pseudomonadati</taxon>
        <taxon>Bacteroidota</taxon>
        <taxon>Flavobacteriia</taxon>
        <taxon>Flavobacteriales</taxon>
        <taxon>Flavobacteriaceae</taxon>
        <taxon>Arenibacter</taxon>
    </lineage>
</organism>
<dbReference type="EMBL" id="BMWP01000033">
    <property type="protein sequence ID" value="GGW47850.1"/>
    <property type="molecule type" value="Genomic_DNA"/>
</dbReference>
<dbReference type="InterPro" id="IPR012910">
    <property type="entry name" value="Plug_dom"/>
</dbReference>
<evidence type="ECO:0000259" key="4">
    <source>
        <dbReference type="Pfam" id="PF07715"/>
    </source>
</evidence>
<dbReference type="Pfam" id="PF00593">
    <property type="entry name" value="TonB_dep_Rec_b-barrel"/>
    <property type="match status" value="1"/>
</dbReference>
<keyword evidence="1 2" id="KW-0472">Membrane</keyword>
<feature type="domain" description="TonB-dependent receptor plug" evidence="4">
    <location>
        <begin position="149"/>
        <end position="256"/>
    </location>
</feature>
<dbReference type="PROSITE" id="PS52016">
    <property type="entry name" value="TONB_DEPENDENT_REC_3"/>
    <property type="match status" value="1"/>
</dbReference>
<accession>A0A918J7T1</accession>
<evidence type="ECO:0000256" key="2">
    <source>
        <dbReference type="RuleBase" id="RU003357"/>
    </source>
</evidence>
<dbReference type="InterPro" id="IPR039426">
    <property type="entry name" value="TonB-dep_rcpt-like"/>
</dbReference>
<dbReference type="InterPro" id="IPR023996">
    <property type="entry name" value="TonB-dep_OMP_SusC/RagA"/>
</dbReference>
<protein>
    <submittedName>
        <fullName evidence="5">SusC/RagA family TonB-linked outer membrane protein</fullName>
    </submittedName>
</protein>
<keyword evidence="1" id="KW-0998">Cell outer membrane</keyword>
<keyword evidence="2" id="KW-0798">TonB box</keyword>